<dbReference type="CDD" id="cd00796">
    <property type="entry name" value="INT_Rci_Hp1_C"/>
    <property type="match status" value="1"/>
</dbReference>
<dbReference type="InterPro" id="IPR010998">
    <property type="entry name" value="Integrase_recombinase_N"/>
</dbReference>
<evidence type="ECO:0000256" key="1">
    <source>
        <dbReference type="ARBA" id="ARBA00008857"/>
    </source>
</evidence>
<dbReference type="PROSITE" id="PS51900">
    <property type="entry name" value="CB"/>
    <property type="match status" value="1"/>
</dbReference>
<dbReference type="InterPro" id="IPR002104">
    <property type="entry name" value="Integrase_catalytic"/>
</dbReference>
<organism evidence="8 9">
    <name type="scientific">Sphingomonas liriopis</name>
    <dbReference type="NCBI Taxonomy" id="2949094"/>
    <lineage>
        <taxon>Bacteria</taxon>
        <taxon>Pseudomonadati</taxon>
        <taxon>Pseudomonadota</taxon>
        <taxon>Alphaproteobacteria</taxon>
        <taxon>Sphingomonadales</taxon>
        <taxon>Sphingomonadaceae</taxon>
        <taxon>Sphingomonas</taxon>
    </lineage>
</organism>
<protein>
    <submittedName>
        <fullName evidence="8">Site-specific integrase</fullName>
    </submittedName>
</protein>
<dbReference type="RefSeq" id="WP_254289827.1">
    <property type="nucleotide sequence ID" value="NZ_JAMLDY010000016.1"/>
</dbReference>
<evidence type="ECO:0000259" key="6">
    <source>
        <dbReference type="PROSITE" id="PS51898"/>
    </source>
</evidence>
<dbReference type="GO" id="GO:0006310">
    <property type="term" value="P:DNA recombination"/>
    <property type="evidence" value="ECO:0007669"/>
    <property type="project" value="UniProtKB-KW"/>
</dbReference>
<accession>A0A9X2HYF2</accession>
<feature type="domain" description="Tyr recombinase" evidence="6">
    <location>
        <begin position="204"/>
        <end position="376"/>
    </location>
</feature>
<dbReference type="PANTHER" id="PTHR30629:SF2">
    <property type="entry name" value="PROPHAGE INTEGRASE INTS-RELATED"/>
    <property type="match status" value="1"/>
</dbReference>
<dbReference type="Pfam" id="PF13356">
    <property type="entry name" value="Arm-DNA-bind_3"/>
    <property type="match status" value="1"/>
</dbReference>
<gene>
    <name evidence="8" type="ORF">M9979_13185</name>
</gene>
<keyword evidence="9" id="KW-1185">Reference proteome</keyword>
<evidence type="ECO:0000259" key="7">
    <source>
        <dbReference type="PROSITE" id="PS51900"/>
    </source>
</evidence>
<keyword evidence="2" id="KW-0229">DNA integration</keyword>
<dbReference type="SUPFAM" id="SSF56349">
    <property type="entry name" value="DNA breaking-rejoining enzymes"/>
    <property type="match status" value="1"/>
</dbReference>
<dbReference type="AlphaFoldDB" id="A0A9X2HYF2"/>
<dbReference type="InterPro" id="IPR025166">
    <property type="entry name" value="Integrase_DNA_bind_dom"/>
</dbReference>
<evidence type="ECO:0000256" key="3">
    <source>
        <dbReference type="ARBA" id="ARBA00023125"/>
    </source>
</evidence>
<dbReference type="PANTHER" id="PTHR30629">
    <property type="entry name" value="PROPHAGE INTEGRASE"/>
    <property type="match status" value="1"/>
</dbReference>
<keyword evidence="3 5" id="KW-0238">DNA-binding</keyword>
<dbReference type="PROSITE" id="PS51898">
    <property type="entry name" value="TYR_RECOMBINASE"/>
    <property type="match status" value="1"/>
</dbReference>
<evidence type="ECO:0000313" key="9">
    <source>
        <dbReference type="Proteomes" id="UP001139486"/>
    </source>
</evidence>
<sequence length="386" mass="43504">MPVLKLDAATVQGLYCPPGKAKEVFRDEAITGFCVEMHRSGAATYALKYRDPNGTQRQYKIANVADLSFAEAKKEAIRIRSRVVVGKNPAEERKVERIVPTLNELAARYLDYVRTYKRSHDIDARYLKLHLLPKFGRRRINQLDQTEIMEWLNDKVRRDGYAQATVNRWQVILGHMLRMAKVWGVPGAEVNPLEGVKQKDPNNKVERFLTPAETQRLKRAVEDSPNPMLAPIVALLLMAGCRKRELLDAKWEEFRLDQRLWRIPTSKTGKPRHVPLSEDAVAVLQSLPRVEGCPYVVPNPKTGLPFTSIYNSWNTARIAAKLPDVRVHDLRHSMASNMANSGQSLLVIGEILGHAQPKTTLRYAHLSNEALHRAANAASAVSGWGS</sequence>
<evidence type="ECO:0000313" key="8">
    <source>
        <dbReference type="EMBL" id="MCP3735828.1"/>
    </source>
</evidence>
<dbReference type="InterPro" id="IPR013762">
    <property type="entry name" value="Integrase-like_cat_sf"/>
</dbReference>
<proteinExistence type="inferred from homology"/>
<dbReference type="EMBL" id="JAMLDY010000016">
    <property type="protein sequence ID" value="MCP3735828.1"/>
    <property type="molecule type" value="Genomic_DNA"/>
</dbReference>
<name>A0A9X2HYF2_9SPHN</name>
<dbReference type="InterPro" id="IPR050808">
    <property type="entry name" value="Phage_Integrase"/>
</dbReference>
<dbReference type="InterPro" id="IPR038488">
    <property type="entry name" value="Integrase_DNA-bd_sf"/>
</dbReference>
<dbReference type="Pfam" id="PF00589">
    <property type="entry name" value="Phage_integrase"/>
    <property type="match status" value="1"/>
</dbReference>
<dbReference type="InterPro" id="IPR011010">
    <property type="entry name" value="DNA_brk_join_enz"/>
</dbReference>
<comment type="similarity">
    <text evidence="1">Belongs to the 'phage' integrase family.</text>
</comment>
<comment type="caution">
    <text evidence="8">The sequence shown here is derived from an EMBL/GenBank/DDBJ whole genome shotgun (WGS) entry which is preliminary data.</text>
</comment>
<feature type="domain" description="Core-binding (CB)" evidence="7">
    <location>
        <begin position="100"/>
        <end position="181"/>
    </location>
</feature>
<dbReference type="Proteomes" id="UP001139486">
    <property type="component" value="Unassembled WGS sequence"/>
</dbReference>
<dbReference type="InterPro" id="IPR044068">
    <property type="entry name" value="CB"/>
</dbReference>
<dbReference type="GO" id="GO:0015074">
    <property type="term" value="P:DNA integration"/>
    <property type="evidence" value="ECO:0007669"/>
    <property type="project" value="UniProtKB-KW"/>
</dbReference>
<evidence type="ECO:0000256" key="5">
    <source>
        <dbReference type="PROSITE-ProRule" id="PRU01248"/>
    </source>
</evidence>
<dbReference type="Gene3D" id="1.10.443.10">
    <property type="entry name" value="Intergrase catalytic core"/>
    <property type="match status" value="1"/>
</dbReference>
<evidence type="ECO:0000256" key="2">
    <source>
        <dbReference type="ARBA" id="ARBA00022908"/>
    </source>
</evidence>
<dbReference type="Gene3D" id="1.10.150.130">
    <property type="match status" value="1"/>
</dbReference>
<evidence type="ECO:0000256" key="4">
    <source>
        <dbReference type="ARBA" id="ARBA00023172"/>
    </source>
</evidence>
<reference evidence="8" key="1">
    <citation type="submission" date="2022-05" db="EMBL/GenBank/DDBJ databases">
        <title>Sphingomonas sp. strain RP10 Genome sequencing and assembly.</title>
        <authorList>
            <person name="Kim I."/>
        </authorList>
    </citation>
    <scope>NUCLEOTIDE SEQUENCE</scope>
    <source>
        <strain evidence="8">RP10</strain>
    </source>
</reference>
<keyword evidence="4" id="KW-0233">DNA recombination</keyword>
<dbReference type="Gene3D" id="3.30.160.390">
    <property type="entry name" value="Integrase, DNA-binding domain"/>
    <property type="match status" value="1"/>
</dbReference>
<dbReference type="GO" id="GO:0003677">
    <property type="term" value="F:DNA binding"/>
    <property type="evidence" value="ECO:0007669"/>
    <property type="project" value="UniProtKB-UniRule"/>
</dbReference>